<comment type="caution">
    <text evidence="8">The sequence shown here is derived from an EMBL/GenBank/DDBJ whole genome shotgun (WGS) entry which is preliminary data.</text>
</comment>
<comment type="function">
    <text evidence="7">Required for the translocation of lipopolysaccharide (LPS) from the inner membrane to the outer membrane.</text>
</comment>
<dbReference type="AlphaFoldDB" id="A0A3L8PXT4"/>
<keyword evidence="9" id="KW-1185">Reference proteome</keyword>
<dbReference type="PANTHER" id="PTHR37481:SF1">
    <property type="entry name" value="LIPOPOLYSACCHARIDE EXPORT SYSTEM PROTEIN LPTC"/>
    <property type="match status" value="1"/>
</dbReference>
<evidence type="ECO:0000256" key="6">
    <source>
        <dbReference type="HAMAP-Rule" id="MF_01915"/>
    </source>
</evidence>
<evidence type="ECO:0000256" key="5">
    <source>
        <dbReference type="ARBA" id="ARBA00023136"/>
    </source>
</evidence>
<evidence type="ECO:0000256" key="4">
    <source>
        <dbReference type="ARBA" id="ARBA00022989"/>
    </source>
</evidence>
<protein>
    <recommendedName>
        <fullName evidence="6 7">Lipopolysaccharide export system protein LptC</fullName>
    </recommendedName>
</protein>
<name>A0A3L8PXT4_9GAMM</name>
<gene>
    <name evidence="6 8" type="primary">lptC</name>
    <name evidence="8" type="ORF">D5018_07685</name>
</gene>
<dbReference type="GO" id="GO:0015221">
    <property type="term" value="F:lipopolysaccharide transmembrane transporter activity"/>
    <property type="evidence" value="ECO:0007669"/>
    <property type="project" value="InterPro"/>
</dbReference>
<evidence type="ECO:0000256" key="1">
    <source>
        <dbReference type="ARBA" id="ARBA00022475"/>
    </source>
</evidence>
<dbReference type="GO" id="GO:0005886">
    <property type="term" value="C:plasma membrane"/>
    <property type="evidence" value="ECO:0007669"/>
    <property type="project" value="UniProtKB-SubCell"/>
</dbReference>
<dbReference type="InterPro" id="IPR010664">
    <property type="entry name" value="LipoPS_assembly_LptC-rel"/>
</dbReference>
<evidence type="ECO:0000313" key="9">
    <source>
        <dbReference type="Proteomes" id="UP000281474"/>
    </source>
</evidence>
<dbReference type="InterPro" id="IPR052363">
    <property type="entry name" value="LPS_export_LptC"/>
</dbReference>
<dbReference type="RefSeq" id="WP_121838422.1">
    <property type="nucleotide sequence ID" value="NZ_ML014767.1"/>
</dbReference>
<dbReference type="Gene3D" id="2.60.450.10">
    <property type="entry name" value="Lipopolysaccharide (LPS) transport protein A like domain"/>
    <property type="match status" value="1"/>
</dbReference>
<dbReference type="NCBIfam" id="TIGR04409">
    <property type="entry name" value="LptC_YrbK"/>
    <property type="match status" value="1"/>
</dbReference>
<comment type="subcellular location">
    <subcellularLocation>
        <location evidence="6">Cell inner membrane</location>
        <topology evidence="6">Single-pass membrane protein</topology>
    </subcellularLocation>
</comment>
<keyword evidence="3 6" id="KW-0812">Transmembrane</keyword>
<dbReference type="PANTHER" id="PTHR37481">
    <property type="entry name" value="LIPOPOLYSACCHARIDE EXPORT SYSTEM PROTEIN LPTC"/>
    <property type="match status" value="1"/>
</dbReference>
<dbReference type="EMBL" id="QZEI01000018">
    <property type="protein sequence ID" value="RLV60267.1"/>
    <property type="molecule type" value="Genomic_DNA"/>
</dbReference>
<evidence type="ECO:0000256" key="3">
    <source>
        <dbReference type="ARBA" id="ARBA00022692"/>
    </source>
</evidence>
<sequence>MNRVTLAIIVFFSTAFVLYWQVQQKQGDKIAQGPQIERPDYMATDLNSVAYDEQGNLSSKVTAKHMEHYATRDTTLFTEPVYWLYGEGSDSPWRISAKEGRLKKDDTQKAYLDWDVTLEAIGKKEPIQSVSTRHVELDLDNKTMTTDAMVYIKGNGFQSQGKGLFADFNNETVRLNDQVTGTYEANK</sequence>
<proteinExistence type="inferred from homology"/>
<dbReference type="HAMAP" id="MF_01915">
    <property type="entry name" value="LPS_assembly_LptC"/>
    <property type="match status" value="1"/>
</dbReference>
<accession>A0A3L8PXT4</accession>
<dbReference type="GO" id="GO:0043165">
    <property type="term" value="P:Gram-negative-bacterium-type cell outer membrane assembly"/>
    <property type="evidence" value="ECO:0007669"/>
    <property type="project" value="UniProtKB-UniRule"/>
</dbReference>
<evidence type="ECO:0000313" key="8">
    <source>
        <dbReference type="EMBL" id="RLV60267.1"/>
    </source>
</evidence>
<comment type="similarity">
    <text evidence="6 7">Belongs to the LptC family.</text>
</comment>
<dbReference type="InterPro" id="IPR026265">
    <property type="entry name" value="LptC"/>
</dbReference>
<keyword evidence="2 6" id="KW-0997">Cell inner membrane</keyword>
<comment type="function">
    <text evidence="6">Involved in the assembly of lipopolysaccharide (LPS). Required for the translocation of LPS from the inner membrane to the outer membrane. Facilitates the transfer of LPS from the inner membrane to the periplasmic protein LptA. Could be a docking site for LptA.</text>
</comment>
<organism evidence="8 9">
    <name type="scientific">Parashewanella curva</name>
    <dbReference type="NCBI Taxonomy" id="2338552"/>
    <lineage>
        <taxon>Bacteria</taxon>
        <taxon>Pseudomonadati</taxon>
        <taxon>Pseudomonadota</taxon>
        <taxon>Gammaproteobacteria</taxon>
        <taxon>Alteromonadales</taxon>
        <taxon>Shewanellaceae</taxon>
        <taxon>Parashewanella</taxon>
    </lineage>
</organism>
<keyword evidence="5 6" id="KW-0472">Membrane</keyword>
<dbReference type="PIRSF" id="PIRSF028513">
    <property type="entry name" value="LptC"/>
    <property type="match status" value="1"/>
</dbReference>
<dbReference type="GO" id="GO:0017089">
    <property type="term" value="F:glycolipid transfer activity"/>
    <property type="evidence" value="ECO:0007669"/>
    <property type="project" value="TreeGrafter"/>
</dbReference>
<reference evidence="8 9" key="1">
    <citation type="submission" date="2018-09" db="EMBL/GenBank/DDBJ databases">
        <title>Phylogeny of the Shewanellaceae, and recommendation for two new genera, Pseudoshewanella and Parashewanella.</title>
        <authorList>
            <person name="Wang G."/>
        </authorList>
    </citation>
    <scope>NUCLEOTIDE SEQUENCE [LARGE SCALE GENOMIC DNA]</scope>
    <source>
        <strain evidence="8 9">C51</strain>
    </source>
</reference>
<keyword evidence="1 6" id="KW-1003">Cell membrane</keyword>
<dbReference type="Proteomes" id="UP000281474">
    <property type="component" value="Unassembled WGS sequence"/>
</dbReference>
<dbReference type="OrthoDB" id="5659892at2"/>
<evidence type="ECO:0000256" key="7">
    <source>
        <dbReference type="PIRNR" id="PIRNR028513"/>
    </source>
</evidence>
<dbReference type="Pfam" id="PF06835">
    <property type="entry name" value="LptC"/>
    <property type="match status" value="1"/>
</dbReference>
<keyword evidence="4 6" id="KW-1133">Transmembrane helix</keyword>
<dbReference type="GO" id="GO:0030288">
    <property type="term" value="C:outer membrane-bounded periplasmic space"/>
    <property type="evidence" value="ECO:0007669"/>
    <property type="project" value="TreeGrafter"/>
</dbReference>
<comment type="subunit">
    <text evidence="6">Component of the lipopolysaccharide transport and assembly complex. Interacts with LptA and the LptBFG transporter complex.</text>
</comment>
<evidence type="ECO:0000256" key="2">
    <source>
        <dbReference type="ARBA" id="ARBA00022519"/>
    </source>
</evidence>